<protein>
    <submittedName>
        <fullName evidence="9">Iron ABC transporter permease</fullName>
    </submittedName>
</protein>
<dbReference type="PANTHER" id="PTHR30472">
    <property type="entry name" value="FERRIC ENTEROBACTIN TRANSPORT SYSTEM PERMEASE PROTEIN"/>
    <property type="match status" value="1"/>
</dbReference>
<feature type="transmembrane region" description="Helical" evidence="8">
    <location>
        <begin position="98"/>
        <end position="118"/>
    </location>
</feature>
<name>A0A5D0TPA5_9ACTN</name>
<dbReference type="InterPro" id="IPR000522">
    <property type="entry name" value="ABC_transptr_permease_BtuC"/>
</dbReference>
<keyword evidence="6 8" id="KW-1133">Transmembrane helix</keyword>
<feature type="transmembrane region" description="Helical" evidence="8">
    <location>
        <begin position="125"/>
        <end position="145"/>
    </location>
</feature>
<organism evidence="9 10">
    <name type="scientific">Actinomadura syzygii</name>
    <dbReference type="NCBI Taxonomy" id="1427538"/>
    <lineage>
        <taxon>Bacteria</taxon>
        <taxon>Bacillati</taxon>
        <taxon>Actinomycetota</taxon>
        <taxon>Actinomycetes</taxon>
        <taxon>Streptosporangiales</taxon>
        <taxon>Thermomonosporaceae</taxon>
        <taxon>Actinomadura</taxon>
    </lineage>
</organism>
<dbReference type="Gene3D" id="1.10.3470.10">
    <property type="entry name" value="ABC transporter involved in vitamin B12 uptake, BtuC"/>
    <property type="match status" value="1"/>
</dbReference>
<comment type="similarity">
    <text evidence="2">Belongs to the binding-protein-dependent transport system permease family. FecCD subfamily.</text>
</comment>
<keyword evidence="5 8" id="KW-0812">Transmembrane</keyword>
<dbReference type="OrthoDB" id="9782305at2"/>
<proteinExistence type="inferred from homology"/>
<dbReference type="Proteomes" id="UP000322634">
    <property type="component" value="Unassembled WGS sequence"/>
</dbReference>
<sequence>MTELSSPHTRPVRGVAVTLSGSMALAIVIVAGVGLGARDISPLDVVRALAHAGGADYDAQVLWTERIPRTLLAVLVGASLGSSGLIMQALTLNPLADPGILGVEQGAALFVVSGVVMFHVTGVRAYFWLALAGAAVTAALVYGIGVRTQTGSTTIGLVLAGVAVAAICASATTLLVARDDAANAHLRFWSVGQLTGRAGVLDEIVPFAAAGLLLALPLGRTLNMLNLGEDAAAALGVRVGRARLMCAAVGVLLCASATAAVGPVAFVGLVAAHCARLMIGADHRWALPLSMTCGAVLLCLADIVGRLAGGQGEVQVAVMTALLGTPFFVWLARRGDLVRV</sequence>
<keyword evidence="3" id="KW-0813">Transport</keyword>
<dbReference type="InterPro" id="IPR037294">
    <property type="entry name" value="ABC_BtuC-like"/>
</dbReference>
<dbReference type="AlphaFoldDB" id="A0A5D0TPA5"/>
<evidence type="ECO:0000256" key="4">
    <source>
        <dbReference type="ARBA" id="ARBA00022475"/>
    </source>
</evidence>
<evidence type="ECO:0000313" key="10">
    <source>
        <dbReference type="Proteomes" id="UP000322634"/>
    </source>
</evidence>
<feature type="transmembrane region" description="Helical" evidence="8">
    <location>
        <begin position="71"/>
        <end position="92"/>
    </location>
</feature>
<evidence type="ECO:0000256" key="6">
    <source>
        <dbReference type="ARBA" id="ARBA00022989"/>
    </source>
</evidence>
<feature type="transmembrane region" description="Helical" evidence="8">
    <location>
        <begin position="314"/>
        <end position="332"/>
    </location>
</feature>
<keyword evidence="4" id="KW-1003">Cell membrane</keyword>
<feature type="transmembrane region" description="Helical" evidence="8">
    <location>
        <begin position="12"/>
        <end position="37"/>
    </location>
</feature>
<accession>A0A5D0TPA5</accession>
<feature type="transmembrane region" description="Helical" evidence="8">
    <location>
        <begin position="285"/>
        <end position="308"/>
    </location>
</feature>
<evidence type="ECO:0000313" key="9">
    <source>
        <dbReference type="EMBL" id="TYC07637.1"/>
    </source>
</evidence>
<evidence type="ECO:0000256" key="5">
    <source>
        <dbReference type="ARBA" id="ARBA00022692"/>
    </source>
</evidence>
<evidence type="ECO:0000256" key="1">
    <source>
        <dbReference type="ARBA" id="ARBA00004651"/>
    </source>
</evidence>
<dbReference type="PANTHER" id="PTHR30472:SF1">
    <property type="entry name" value="FE(3+) DICITRATE TRANSPORT SYSTEM PERMEASE PROTEIN FECC-RELATED"/>
    <property type="match status" value="1"/>
</dbReference>
<dbReference type="Pfam" id="PF01032">
    <property type="entry name" value="FecCD"/>
    <property type="match status" value="1"/>
</dbReference>
<comment type="subcellular location">
    <subcellularLocation>
        <location evidence="1">Cell membrane</location>
        <topology evidence="1">Multi-pass membrane protein</topology>
    </subcellularLocation>
</comment>
<gene>
    <name evidence="9" type="ORF">FXF65_42230</name>
</gene>
<evidence type="ECO:0000256" key="7">
    <source>
        <dbReference type="ARBA" id="ARBA00023136"/>
    </source>
</evidence>
<dbReference type="EMBL" id="VSFF01000021">
    <property type="protein sequence ID" value="TYC07637.1"/>
    <property type="molecule type" value="Genomic_DNA"/>
</dbReference>
<keyword evidence="7 8" id="KW-0472">Membrane</keyword>
<dbReference type="SUPFAM" id="SSF81345">
    <property type="entry name" value="ABC transporter involved in vitamin B12 uptake, BtuC"/>
    <property type="match status" value="1"/>
</dbReference>
<dbReference type="GO" id="GO:0033214">
    <property type="term" value="P:siderophore-iron import into cell"/>
    <property type="evidence" value="ECO:0007669"/>
    <property type="project" value="TreeGrafter"/>
</dbReference>
<reference evidence="9 10" key="1">
    <citation type="submission" date="2019-08" db="EMBL/GenBank/DDBJ databases">
        <title>Actinomadura sp. nov. CYP1-5 isolated from mountain soil.</title>
        <authorList>
            <person name="Songsumanus A."/>
            <person name="Kuncharoen N."/>
            <person name="Kudo T."/>
            <person name="Yuki M."/>
            <person name="Igarashi Y."/>
            <person name="Tanasupawat S."/>
        </authorList>
    </citation>
    <scope>NUCLEOTIDE SEQUENCE [LARGE SCALE GENOMIC DNA]</scope>
    <source>
        <strain evidence="9 10">GKU157</strain>
    </source>
</reference>
<keyword evidence="10" id="KW-1185">Reference proteome</keyword>
<evidence type="ECO:0000256" key="3">
    <source>
        <dbReference type="ARBA" id="ARBA00022448"/>
    </source>
</evidence>
<feature type="transmembrane region" description="Helical" evidence="8">
    <location>
        <begin position="157"/>
        <end position="177"/>
    </location>
</feature>
<feature type="transmembrane region" description="Helical" evidence="8">
    <location>
        <begin position="247"/>
        <end position="273"/>
    </location>
</feature>
<dbReference type="CDD" id="cd06550">
    <property type="entry name" value="TM_ABC_iron-siderophores_like"/>
    <property type="match status" value="1"/>
</dbReference>
<evidence type="ECO:0000256" key="8">
    <source>
        <dbReference type="SAM" id="Phobius"/>
    </source>
</evidence>
<dbReference type="FunFam" id="1.10.3470.10:FF:000001">
    <property type="entry name" value="Vitamin B12 ABC transporter permease BtuC"/>
    <property type="match status" value="1"/>
</dbReference>
<comment type="caution">
    <text evidence="9">The sequence shown here is derived from an EMBL/GenBank/DDBJ whole genome shotgun (WGS) entry which is preliminary data.</text>
</comment>
<dbReference type="GO" id="GO:0005886">
    <property type="term" value="C:plasma membrane"/>
    <property type="evidence" value="ECO:0007669"/>
    <property type="project" value="UniProtKB-SubCell"/>
</dbReference>
<dbReference type="GO" id="GO:0022857">
    <property type="term" value="F:transmembrane transporter activity"/>
    <property type="evidence" value="ECO:0007669"/>
    <property type="project" value="InterPro"/>
</dbReference>
<evidence type="ECO:0000256" key="2">
    <source>
        <dbReference type="ARBA" id="ARBA00007935"/>
    </source>
</evidence>